<protein>
    <submittedName>
        <fullName evidence="1">Uncharacterized protein</fullName>
    </submittedName>
</protein>
<accession>A0ACB9YTV1</accession>
<keyword evidence="2" id="KW-1185">Reference proteome</keyword>
<organism evidence="1 2">
    <name type="scientific">Hypoxylon rubiginosum</name>
    <dbReference type="NCBI Taxonomy" id="110542"/>
    <lineage>
        <taxon>Eukaryota</taxon>
        <taxon>Fungi</taxon>
        <taxon>Dikarya</taxon>
        <taxon>Ascomycota</taxon>
        <taxon>Pezizomycotina</taxon>
        <taxon>Sordariomycetes</taxon>
        <taxon>Xylariomycetidae</taxon>
        <taxon>Xylariales</taxon>
        <taxon>Hypoxylaceae</taxon>
        <taxon>Hypoxylon</taxon>
    </lineage>
</organism>
<reference evidence="1 2" key="1">
    <citation type="journal article" date="2022" name="New Phytol.">
        <title>Ecological generalism drives hyperdiversity of secondary metabolite gene clusters in xylarialean endophytes.</title>
        <authorList>
            <person name="Franco M.E.E."/>
            <person name="Wisecaver J.H."/>
            <person name="Arnold A.E."/>
            <person name="Ju Y.M."/>
            <person name="Slot J.C."/>
            <person name="Ahrendt S."/>
            <person name="Moore L.P."/>
            <person name="Eastman K.E."/>
            <person name="Scott K."/>
            <person name="Konkel Z."/>
            <person name="Mondo S.J."/>
            <person name="Kuo A."/>
            <person name="Hayes R.D."/>
            <person name="Haridas S."/>
            <person name="Andreopoulos B."/>
            <person name="Riley R."/>
            <person name="LaButti K."/>
            <person name="Pangilinan J."/>
            <person name="Lipzen A."/>
            <person name="Amirebrahimi M."/>
            <person name="Yan J."/>
            <person name="Adam C."/>
            <person name="Keymanesh K."/>
            <person name="Ng V."/>
            <person name="Louie K."/>
            <person name="Northen T."/>
            <person name="Drula E."/>
            <person name="Henrissat B."/>
            <person name="Hsieh H.M."/>
            <person name="Youens-Clark K."/>
            <person name="Lutzoni F."/>
            <person name="Miadlikowska J."/>
            <person name="Eastwood D.C."/>
            <person name="Hamelin R.C."/>
            <person name="Grigoriev I.V."/>
            <person name="U'Ren J.M."/>
        </authorList>
    </citation>
    <scope>NUCLEOTIDE SEQUENCE [LARGE SCALE GENOMIC DNA]</scope>
    <source>
        <strain evidence="1 2">CBS 119005</strain>
    </source>
</reference>
<comment type="caution">
    <text evidence="1">The sequence shown here is derived from an EMBL/GenBank/DDBJ whole genome shotgun (WGS) entry which is preliminary data.</text>
</comment>
<evidence type="ECO:0000313" key="2">
    <source>
        <dbReference type="Proteomes" id="UP001497700"/>
    </source>
</evidence>
<evidence type="ECO:0000313" key="1">
    <source>
        <dbReference type="EMBL" id="KAI4862541.1"/>
    </source>
</evidence>
<sequence length="243" mass="27026">MGSTLSSKHEDSGLMEGYKAWKAMGEGGTSHSWAGYMSQVSAEKTMAFGADDTIKPGFYDKPEKLATGWRRATEEQRANARKSFFKEPLPVRPGPRARAKPFVYPQRERNAADPQDPAVKKAYLDAFDNLGEVNAESTEWKTSALEKHGQALFTKRSVPLTPLAGPTSREICHIHGTDLSGHVTLSFRDAEEVISKGWGERHRLSGTDWIHLGYTMLYVPNTVEETTVLTRIYQAGIDYMKSG</sequence>
<gene>
    <name evidence="1" type="ORF">F4820DRAFT_450833</name>
</gene>
<name>A0ACB9YTV1_9PEZI</name>
<dbReference type="Proteomes" id="UP001497700">
    <property type="component" value="Unassembled WGS sequence"/>
</dbReference>
<dbReference type="EMBL" id="MU393523">
    <property type="protein sequence ID" value="KAI4862541.1"/>
    <property type="molecule type" value="Genomic_DNA"/>
</dbReference>
<proteinExistence type="predicted"/>